<organism evidence="3 4">
    <name type="scientific">Paracoccus aminovorans</name>
    <dbReference type="NCBI Taxonomy" id="34004"/>
    <lineage>
        <taxon>Bacteria</taxon>
        <taxon>Pseudomonadati</taxon>
        <taxon>Pseudomonadota</taxon>
        <taxon>Alphaproteobacteria</taxon>
        <taxon>Rhodobacterales</taxon>
        <taxon>Paracoccaceae</taxon>
        <taxon>Paracoccus</taxon>
    </lineage>
</organism>
<keyword evidence="4" id="KW-1185">Reference proteome</keyword>
<dbReference type="EMBL" id="FOPU01000001">
    <property type="protein sequence ID" value="SFH08044.1"/>
    <property type="molecule type" value="Genomic_DNA"/>
</dbReference>
<reference evidence="3 4" key="1">
    <citation type="submission" date="2016-10" db="EMBL/GenBank/DDBJ databases">
        <authorList>
            <person name="de Groot N.N."/>
        </authorList>
    </citation>
    <scope>NUCLEOTIDE SEQUENCE [LARGE SCALE GENOMIC DNA]</scope>
    <source>
        <strain evidence="3 4">DSM 8537</strain>
    </source>
</reference>
<dbReference type="RefSeq" id="WP_074965721.1">
    <property type="nucleotide sequence ID" value="NZ_CBCRYP010000005.1"/>
</dbReference>
<name>A0A1I2X3D4_9RHOB</name>
<sequence>MPLSFRPGRALMALLLVLPSAAAAQQDPMQLCVNSCLFHHGPATNPAYEACVARQCVEAPAPPRAAQPAKPQAQGWTTGTADGGKTHLARVRSGRLELLYMCQRGSQGLVAVRGMAGSTGSMRIGIDGRRIPQPFAAKDGLRATPAPSGSALLGGLLTGGRVELADDRGQGVLPLAGSGQAIRAALAACGLRP</sequence>
<dbReference type="OrthoDB" id="7837118at2"/>
<evidence type="ECO:0000256" key="2">
    <source>
        <dbReference type="SAM" id="SignalP"/>
    </source>
</evidence>
<feature type="region of interest" description="Disordered" evidence="1">
    <location>
        <begin position="63"/>
        <end position="85"/>
    </location>
</feature>
<evidence type="ECO:0000256" key="1">
    <source>
        <dbReference type="SAM" id="MobiDB-lite"/>
    </source>
</evidence>
<feature type="signal peptide" evidence="2">
    <location>
        <begin position="1"/>
        <end position="24"/>
    </location>
</feature>
<proteinExistence type="predicted"/>
<dbReference type="STRING" id="34004.SAMN04488021_10159"/>
<protein>
    <recommendedName>
        <fullName evidence="5">Invasion protein IalB, involved in pathogenesis</fullName>
    </recommendedName>
</protein>
<accession>A0A1I2X3D4</accession>
<dbReference type="AlphaFoldDB" id="A0A1I2X3D4"/>
<gene>
    <name evidence="3" type="ORF">SAMN04488021_10159</name>
</gene>
<dbReference type="Proteomes" id="UP000183635">
    <property type="component" value="Unassembled WGS sequence"/>
</dbReference>
<keyword evidence="2" id="KW-0732">Signal</keyword>
<evidence type="ECO:0008006" key="5">
    <source>
        <dbReference type="Google" id="ProtNLM"/>
    </source>
</evidence>
<feature type="chain" id="PRO_5010325788" description="Invasion protein IalB, involved in pathogenesis" evidence="2">
    <location>
        <begin position="25"/>
        <end position="193"/>
    </location>
</feature>
<evidence type="ECO:0000313" key="4">
    <source>
        <dbReference type="Proteomes" id="UP000183635"/>
    </source>
</evidence>
<evidence type="ECO:0000313" key="3">
    <source>
        <dbReference type="EMBL" id="SFH08044.1"/>
    </source>
</evidence>